<sequence length="346" mass="38835">MDSPEVYKRSTPLVMAADLFRHTGGNASYRSMNSHIVIDQYSLARWFSRRRNDVKDIDFCQAVHHAAPLLYALQSVAFNDPLRGPDGEVIPRHGEAQPEETCKRMIRPCDFIIPVPGGVLAGGSEIVATTEIGGELEWDIRPKRDVNASMSISPREPSVLAPAMRIRTFLSEDMLPDHLVELCHKIIPWMHGIDDEKTNQIRSGDTTVEVGGHSIADLYNEMNSELKIWRRRLLQKGHYNINFLETQDNWQRYVAKKEVTDEKRIARLIGIPEGDVKLPELFRHGKGASTTDTPALSYSYAPLDDIRHISDVHAADEMASEAYNDPTNAQPDEEVLTSGIIAPVMA</sequence>
<protein>
    <submittedName>
        <fullName evidence="1">Uncharacterized protein</fullName>
    </submittedName>
</protein>
<accession>A0ABQ0PZE2</accession>
<name>A0ABQ0PZE2_9PROT</name>
<organism evidence="1 2">
    <name type="scientific">Acetobacter malorum DSM 14337</name>
    <dbReference type="NCBI Taxonomy" id="1307910"/>
    <lineage>
        <taxon>Bacteria</taxon>
        <taxon>Pseudomonadati</taxon>
        <taxon>Pseudomonadota</taxon>
        <taxon>Alphaproteobacteria</taxon>
        <taxon>Acetobacterales</taxon>
        <taxon>Acetobacteraceae</taxon>
        <taxon>Acetobacter</taxon>
    </lineage>
</organism>
<proteinExistence type="predicted"/>
<dbReference type="EMBL" id="BAPF01000054">
    <property type="protein sequence ID" value="GBQ85393.1"/>
    <property type="molecule type" value="Genomic_DNA"/>
</dbReference>
<comment type="caution">
    <text evidence="1">The sequence shown here is derived from an EMBL/GenBank/DDBJ whole genome shotgun (WGS) entry which is preliminary data.</text>
</comment>
<dbReference type="Proteomes" id="UP001065047">
    <property type="component" value="Unassembled WGS sequence"/>
</dbReference>
<evidence type="ECO:0000313" key="2">
    <source>
        <dbReference type="Proteomes" id="UP001065047"/>
    </source>
</evidence>
<gene>
    <name evidence="1" type="ORF">AA14337_3060</name>
</gene>
<keyword evidence="2" id="KW-1185">Reference proteome</keyword>
<reference evidence="1" key="1">
    <citation type="submission" date="2013-04" db="EMBL/GenBank/DDBJ databases">
        <title>The genome sequencing project of 58 acetic acid bacteria.</title>
        <authorList>
            <person name="Okamoto-Kainuma A."/>
            <person name="Ishikawa M."/>
            <person name="Umino S."/>
            <person name="Koizumi Y."/>
            <person name="Shiwa Y."/>
            <person name="Yoshikawa H."/>
            <person name="Matsutani M."/>
            <person name="Matsushita K."/>
        </authorList>
    </citation>
    <scope>NUCLEOTIDE SEQUENCE</scope>
    <source>
        <strain evidence="1">DSM 14337</strain>
    </source>
</reference>
<evidence type="ECO:0000313" key="1">
    <source>
        <dbReference type="EMBL" id="GBQ85393.1"/>
    </source>
</evidence>